<evidence type="ECO:0000313" key="3">
    <source>
        <dbReference type="Proteomes" id="UP000027015"/>
    </source>
</evidence>
<dbReference type="EMBL" id="AHPL01000010">
    <property type="protein sequence ID" value="KEC54624.1"/>
    <property type="molecule type" value="Genomic_DNA"/>
</dbReference>
<protein>
    <recommendedName>
        <fullName evidence="1">Methyltransferase type 11 domain-containing protein</fullName>
    </recommendedName>
</protein>
<organism evidence="2 3">
    <name type="scientific">Bartonella koehlerae C-29</name>
    <dbReference type="NCBI Taxonomy" id="1134510"/>
    <lineage>
        <taxon>Bacteria</taxon>
        <taxon>Pseudomonadati</taxon>
        <taxon>Pseudomonadota</taxon>
        <taxon>Alphaproteobacteria</taxon>
        <taxon>Hyphomicrobiales</taxon>
        <taxon>Bartonellaceae</taxon>
        <taxon>Bartonella</taxon>
    </lineage>
</organism>
<accession>A0A067W4I1</accession>
<gene>
    <name evidence="2" type="ORF">O9A_01238</name>
</gene>
<dbReference type="PATRIC" id="fig|1134510.3.peg.1388"/>
<dbReference type="InterPro" id="IPR029063">
    <property type="entry name" value="SAM-dependent_MTases_sf"/>
</dbReference>
<dbReference type="AlphaFoldDB" id="A0A067W4I1"/>
<name>A0A067W4I1_9HYPH</name>
<evidence type="ECO:0000259" key="1">
    <source>
        <dbReference type="Pfam" id="PF08241"/>
    </source>
</evidence>
<dbReference type="STRING" id="1134510.O9A_01238"/>
<reference evidence="2 3" key="1">
    <citation type="submission" date="2012-04" db="EMBL/GenBank/DDBJ databases">
        <title>The Genome Sequence of Bartonella koehlerae C-29.</title>
        <authorList>
            <consortium name="The Broad Institute Genome Sequencing Platform"/>
            <consortium name="The Broad Institute Genome Sequencing Center for Infectious Disease"/>
            <person name="Feldgarden M."/>
            <person name="Kirby J."/>
            <person name="Kosoy M."/>
            <person name="Birtles R."/>
            <person name="Probert W.S."/>
            <person name="Chiaraviglio L."/>
            <person name="Walker B."/>
            <person name="Young S.K."/>
            <person name="Zeng Q."/>
            <person name="Gargeya S."/>
            <person name="Fitzgerald M."/>
            <person name="Haas B."/>
            <person name="Abouelleil A."/>
            <person name="Alvarado L."/>
            <person name="Arachchi H.M."/>
            <person name="Berlin A.M."/>
            <person name="Chapman S.B."/>
            <person name="Goldberg J."/>
            <person name="Griggs A."/>
            <person name="Gujja S."/>
            <person name="Hansen M."/>
            <person name="Howarth C."/>
            <person name="Imamovic A."/>
            <person name="Larimer J."/>
            <person name="McCowen C."/>
            <person name="Montmayeur A."/>
            <person name="Murphy C."/>
            <person name="Neiman D."/>
            <person name="Pearson M."/>
            <person name="Priest M."/>
            <person name="Roberts A."/>
            <person name="Saif S."/>
            <person name="Shea T."/>
            <person name="Sisk P."/>
            <person name="Sykes S."/>
            <person name="Wortman J."/>
            <person name="Nusbaum C."/>
            <person name="Birren B."/>
        </authorList>
    </citation>
    <scope>NUCLEOTIDE SEQUENCE [LARGE SCALE GENOMIC DNA]</scope>
    <source>
        <strain evidence="2 3">C-29</strain>
    </source>
</reference>
<dbReference type="Gene3D" id="3.40.50.150">
    <property type="entry name" value="Vaccinia Virus protein VP39"/>
    <property type="match status" value="1"/>
</dbReference>
<dbReference type="HOGENOM" id="CLU_2165999_0_0_5"/>
<dbReference type="Pfam" id="PF08241">
    <property type="entry name" value="Methyltransf_11"/>
    <property type="match status" value="1"/>
</dbReference>
<dbReference type="RefSeq" id="WP_425348740.1">
    <property type="nucleotide sequence ID" value="NZ_CADEAH010000004.1"/>
</dbReference>
<sequence>MFSGFYTHEVEIILDSDVLHLFIGNTTFDLVILHRVLYFLESPEEVFHEIAGALRLHGRLLIVDFVRHEVEYLHSYLFSYAFWIFRFTNRTMALKCRIYSRENDLPSFAK</sequence>
<keyword evidence="3" id="KW-1185">Reference proteome</keyword>
<feature type="domain" description="Methyltransferase type 11" evidence="1">
    <location>
        <begin position="13"/>
        <end position="62"/>
    </location>
</feature>
<comment type="caution">
    <text evidence="2">The sequence shown here is derived from an EMBL/GenBank/DDBJ whole genome shotgun (WGS) entry which is preliminary data.</text>
</comment>
<dbReference type="SUPFAM" id="SSF53335">
    <property type="entry name" value="S-adenosyl-L-methionine-dependent methyltransferases"/>
    <property type="match status" value="1"/>
</dbReference>
<proteinExistence type="predicted"/>
<dbReference type="Proteomes" id="UP000027015">
    <property type="component" value="Unassembled WGS sequence"/>
</dbReference>
<evidence type="ECO:0000313" key="2">
    <source>
        <dbReference type="EMBL" id="KEC54624.1"/>
    </source>
</evidence>
<dbReference type="GO" id="GO:0008757">
    <property type="term" value="F:S-adenosylmethionine-dependent methyltransferase activity"/>
    <property type="evidence" value="ECO:0007669"/>
    <property type="project" value="InterPro"/>
</dbReference>
<dbReference type="InterPro" id="IPR013216">
    <property type="entry name" value="Methyltransf_11"/>
</dbReference>